<protein>
    <submittedName>
        <fullName evidence="3">Uncharacterized protein LOC115877780</fullName>
    </submittedName>
</protein>
<keyword evidence="2" id="KW-1185">Reference proteome</keyword>
<evidence type="ECO:0000259" key="1">
    <source>
        <dbReference type="Pfam" id="PF05699"/>
    </source>
</evidence>
<name>A0A6J2XG90_SITOR</name>
<dbReference type="RefSeq" id="XP_030749955.1">
    <property type="nucleotide sequence ID" value="XM_030894095.1"/>
</dbReference>
<dbReference type="PANTHER" id="PTHR45749:SF23">
    <property type="entry name" value="ZINC FINGER MYM-TYPE PROTEIN 1-LIKE"/>
    <property type="match status" value="1"/>
</dbReference>
<evidence type="ECO:0000313" key="2">
    <source>
        <dbReference type="Proteomes" id="UP000504635"/>
    </source>
</evidence>
<reference evidence="3" key="1">
    <citation type="submission" date="2025-08" db="UniProtKB">
        <authorList>
            <consortium name="RefSeq"/>
        </authorList>
    </citation>
    <scope>IDENTIFICATION</scope>
    <source>
        <tissue evidence="3">Gonads</tissue>
    </source>
</reference>
<dbReference type="OrthoDB" id="6611207at2759"/>
<dbReference type="Pfam" id="PF05699">
    <property type="entry name" value="Dimer_Tnp_hAT"/>
    <property type="match status" value="1"/>
</dbReference>
<dbReference type="KEGG" id="soy:115877780"/>
<gene>
    <name evidence="3" type="primary">LOC115877780</name>
</gene>
<dbReference type="AlphaFoldDB" id="A0A6J2XG90"/>
<proteinExistence type="predicted"/>
<accession>A0A6J2XG90</accession>
<dbReference type="GeneID" id="115877780"/>
<sequence length="308" mass="35906">MDIEKCNYYAELLTENRPEFQAVEHENNLAGILMISERESISEDDTEKPKTRLDASSLLKQFKSIEMGLMAVFWTDVLNRLDAINKKLQMLDIDLQLAADLYSSLEKYFSKIRNLDNTKSFEEYERRAIELFGEKKYAADKKRKVKRKRQFGETSDNETLFNASDLSTLIIDNITDKSRHLITCYANDLEESMANDLIHFREFIKCIKSAKPSARELPTVIYEENAQNLFPNTFIALRIFTCTFITNCSAERSFSALKRIKTYLRSTMETERLNHLAVLHIESDLLKTINYDEVIDNFANKKVRRKSL</sequence>
<organism evidence="2 3">
    <name type="scientific">Sitophilus oryzae</name>
    <name type="common">Rice weevil</name>
    <name type="synonym">Curculio oryzae</name>
    <dbReference type="NCBI Taxonomy" id="7048"/>
    <lineage>
        <taxon>Eukaryota</taxon>
        <taxon>Metazoa</taxon>
        <taxon>Ecdysozoa</taxon>
        <taxon>Arthropoda</taxon>
        <taxon>Hexapoda</taxon>
        <taxon>Insecta</taxon>
        <taxon>Pterygota</taxon>
        <taxon>Neoptera</taxon>
        <taxon>Endopterygota</taxon>
        <taxon>Coleoptera</taxon>
        <taxon>Polyphaga</taxon>
        <taxon>Cucujiformia</taxon>
        <taxon>Curculionidae</taxon>
        <taxon>Dryophthorinae</taxon>
        <taxon>Sitophilus</taxon>
    </lineage>
</organism>
<evidence type="ECO:0000313" key="3">
    <source>
        <dbReference type="RefSeq" id="XP_030749955.1"/>
    </source>
</evidence>
<dbReference type="PANTHER" id="PTHR45749">
    <property type="match status" value="1"/>
</dbReference>
<dbReference type="GO" id="GO:0046983">
    <property type="term" value="F:protein dimerization activity"/>
    <property type="evidence" value="ECO:0007669"/>
    <property type="project" value="InterPro"/>
</dbReference>
<dbReference type="Proteomes" id="UP000504635">
    <property type="component" value="Unplaced"/>
</dbReference>
<dbReference type="InterPro" id="IPR008906">
    <property type="entry name" value="HATC_C_dom"/>
</dbReference>
<dbReference type="InParanoid" id="A0A6J2XG90"/>
<feature type="domain" description="HAT C-terminal dimerisation" evidence="1">
    <location>
        <begin position="202"/>
        <end position="285"/>
    </location>
</feature>